<dbReference type="AlphaFoldDB" id="A0AAV1IAF3"/>
<comment type="similarity">
    <text evidence="1">Belongs to the inositol polyphosphate 5-phosphatase family.</text>
</comment>
<evidence type="ECO:0000256" key="1">
    <source>
        <dbReference type="ARBA" id="ARBA00010768"/>
    </source>
</evidence>
<protein>
    <recommendedName>
        <fullName evidence="3">Inositol polyphosphate-related phosphatase domain-containing protein</fullName>
    </recommendedName>
</protein>
<accession>A0AAV1IAF3</accession>
<dbReference type="Proteomes" id="UP001314263">
    <property type="component" value="Unassembled WGS sequence"/>
</dbReference>
<feature type="region of interest" description="Disordered" evidence="2">
    <location>
        <begin position="357"/>
        <end position="383"/>
    </location>
</feature>
<dbReference type="InterPro" id="IPR000300">
    <property type="entry name" value="IPPc"/>
</dbReference>
<dbReference type="GO" id="GO:0046856">
    <property type="term" value="P:phosphatidylinositol dephosphorylation"/>
    <property type="evidence" value="ECO:0007669"/>
    <property type="project" value="InterPro"/>
</dbReference>
<dbReference type="Gene3D" id="3.60.10.10">
    <property type="entry name" value="Endonuclease/exonuclease/phosphatase"/>
    <property type="match status" value="1"/>
</dbReference>
<organism evidence="4 5">
    <name type="scientific">Coccomyxa viridis</name>
    <dbReference type="NCBI Taxonomy" id="1274662"/>
    <lineage>
        <taxon>Eukaryota</taxon>
        <taxon>Viridiplantae</taxon>
        <taxon>Chlorophyta</taxon>
        <taxon>core chlorophytes</taxon>
        <taxon>Trebouxiophyceae</taxon>
        <taxon>Trebouxiophyceae incertae sedis</taxon>
        <taxon>Coccomyxaceae</taxon>
        <taxon>Coccomyxa</taxon>
    </lineage>
</organism>
<comment type="caution">
    <text evidence="4">The sequence shown here is derived from an EMBL/GenBank/DDBJ whole genome shotgun (WGS) entry which is preliminary data.</text>
</comment>
<dbReference type="PANTHER" id="PTHR11200">
    <property type="entry name" value="INOSITOL 5-PHOSPHATASE"/>
    <property type="match status" value="1"/>
</dbReference>
<dbReference type="SUPFAM" id="SSF56219">
    <property type="entry name" value="DNase I-like"/>
    <property type="match status" value="1"/>
</dbReference>
<feature type="domain" description="Inositol polyphosphate-related phosphatase" evidence="3">
    <location>
        <begin position="41"/>
        <end position="440"/>
    </location>
</feature>
<evidence type="ECO:0000313" key="5">
    <source>
        <dbReference type="Proteomes" id="UP001314263"/>
    </source>
</evidence>
<dbReference type="GO" id="GO:0004439">
    <property type="term" value="F:phosphatidylinositol-4,5-bisphosphate 5-phosphatase activity"/>
    <property type="evidence" value="ECO:0007669"/>
    <property type="project" value="TreeGrafter"/>
</dbReference>
<dbReference type="PANTHER" id="PTHR11200:SF300">
    <property type="entry name" value="TYPE II INOSITOL 1,4,5-TRISPHOSPHATE 5-PHOSPHATASE"/>
    <property type="match status" value="1"/>
</dbReference>
<keyword evidence="5" id="KW-1185">Reference proteome</keyword>
<proteinExistence type="inferred from homology"/>
<dbReference type="Pfam" id="PF22669">
    <property type="entry name" value="Exo_endo_phos2"/>
    <property type="match status" value="2"/>
</dbReference>
<dbReference type="Gene3D" id="2.60.40.10">
    <property type="entry name" value="Immunoglobulins"/>
    <property type="match status" value="1"/>
</dbReference>
<reference evidence="4 5" key="1">
    <citation type="submission" date="2023-10" db="EMBL/GenBank/DDBJ databases">
        <authorList>
            <person name="Maclean D."/>
            <person name="Macfadyen A."/>
        </authorList>
    </citation>
    <scope>NUCLEOTIDE SEQUENCE [LARGE SCALE GENOMIC DNA]</scope>
</reference>
<dbReference type="EMBL" id="CAUYUE010000009">
    <property type="protein sequence ID" value="CAK0784059.1"/>
    <property type="molecule type" value="Genomic_DNA"/>
</dbReference>
<dbReference type="Pfam" id="PF21310">
    <property type="entry name" value="OCRL-like_ASH"/>
    <property type="match status" value="1"/>
</dbReference>
<dbReference type="InterPro" id="IPR013783">
    <property type="entry name" value="Ig-like_fold"/>
</dbReference>
<dbReference type="SMART" id="SM00128">
    <property type="entry name" value="IPPc"/>
    <property type="match status" value="1"/>
</dbReference>
<evidence type="ECO:0000256" key="2">
    <source>
        <dbReference type="SAM" id="MobiDB-lite"/>
    </source>
</evidence>
<gene>
    <name evidence="4" type="ORF">CVIRNUC_007262</name>
</gene>
<name>A0AAV1IAF3_9CHLO</name>
<evidence type="ECO:0000259" key="3">
    <source>
        <dbReference type="SMART" id="SM00128"/>
    </source>
</evidence>
<dbReference type="InterPro" id="IPR046985">
    <property type="entry name" value="IP5"/>
</dbReference>
<sequence length="588" mass="64479">MAEEESSLQDPVLSHLLRHVRPMSVRHKLADVDPQRYTAAHEVVLLIATFNVNGRPPPPQLDLTQWLRADAEANVLAVGFQEVVPLSAGNVVMGANLEAAAMWDALIRRALTDTTEDLEYQQVAAKQMVGLYLSVWVRSEMLPYIRGVQATSVGTGVMGYFGNKGAVAVRMRVYDTGISLVNCHLSSGQNEGDSLRRHADYAEIVRRGAFPPDGQSTDLDVSLAGAQADQVRTGVNAAGQWGEEHGIAVADHVFWMGDLNYRLNMPDGLARKLIQEDELEALCDGDELTQARRADLVFPGWLEGPLHFPPTYKFRRKTNQYVGTVEGPELSSASHLSAESFDSQSIGTASVASHLSEAATGAGAAQSGSPNRPEKEKLRTPAWTDRVLWRNREATLPQHSSSSTADAPARQLAYSSIDNIRFSDHRPVRALFSMQARELVRQRVDAEVEAARRDIDAHEIAQIPRAKLEPLYVNFGSVAKDAQQHITLTNCGQVPAKWSFIALPDFGEERESQPQSPFPAWVSVFPETGVIEPFAEQQLAVSVYAERARMAVQGQLSQREQQLDTILILQVSGGSDIFLSVTGSVDLS</sequence>
<feature type="compositionally biased region" description="Low complexity" evidence="2">
    <location>
        <begin position="357"/>
        <end position="369"/>
    </location>
</feature>
<evidence type="ECO:0000313" key="4">
    <source>
        <dbReference type="EMBL" id="CAK0784059.1"/>
    </source>
</evidence>
<dbReference type="InterPro" id="IPR048869">
    <property type="entry name" value="OCRL-1_2_ASH"/>
</dbReference>
<dbReference type="InterPro" id="IPR036691">
    <property type="entry name" value="Endo/exonu/phosph_ase_sf"/>
</dbReference>